<keyword evidence="5" id="KW-0496">Mitochondrion</keyword>
<sequence length="266" mass="30066">FVLVHGLGGHPEDTWTYDPNRLPSGLASLLRRPVAAKVFWPLDLLAPSLPNVRILAYGYDSDPVHVFDNVSRVSVYQHASNLLQDLARDDERVEEPDRPIIWCVHSLGGILTKQLLALSSDAEYKPRLRSILPATHAIMFFGTPHRGSDWAGFLKRVTILAAGRREDRVLRALSVNSESLENLMDRFANMLKGNKFQVHTFLEGKSVTDIVEEFSAIIGDAAEERYTLDADHRSMVKYSGVDDPNYDRAFKVVRDFVREIQRTHEG</sequence>
<dbReference type="Gene3D" id="3.40.50.1820">
    <property type="entry name" value="alpha/beta hydrolase"/>
    <property type="match status" value="1"/>
</dbReference>
<dbReference type="Proteomes" id="UP000800036">
    <property type="component" value="Unassembled WGS sequence"/>
</dbReference>
<evidence type="ECO:0000256" key="6">
    <source>
        <dbReference type="ARBA" id="ARBA00023136"/>
    </source>
</evidence>
<evidence type="ECO:0000256" key="4">
    <source>
        <dbReference type="ARBA" id="ARBA00022824"/>
    </source>
</evidence>
<protein>
    <recommendedName>
        <fullName evidence="7">AB hydrolase-1 domain-containing protein</fullName>
    </recommendedName>
</protein>
<dbReference type="AlphaFoldDB" id="A0A6A5VA19"/>
<evidence type="ECO:0000313" key="9">
    <source>
        <dbReference type="Proteomes" id="UP000800036"/>
    </source>
</evidence>
<evidence type="ECO:0000259" key="7">
    <source>
        <dbReference type="Pfam" id="PF12697"/>
    </source>
</evidence>
<dbReference type="InterPro" id="IPR000073">
    <property type="entry name" value="AB_hydrolase_1"/>
</dbReference>
<keyword evidence="9" id="KW-1185">Reference proteome</keyword>
<dbReference type="Pfam" id="PF12697">
    <property type="entry name" value="Abhydrolase_6"/>
    <property type="match status" value="1"/>
</dbReference>
<dbReference type="OrthoDB" id="427518at2759"/>
<dbReference type="EMBL" id="ML976703">
    <property type="protein sequence ID" value="KAF1970127.1"/>
    <property type="molecule type" value="Genomic_DNA"/>
</dbReference>
<comment type="subcellular location">
    <subcellularLocation>
        <location evidence="2">Endoplasmic reticulum</location>
    </subcellularLocation>
    <subcellularLocation>
        <location evidence="3">Membrane</location>
    </subcellularLocation>
    <subcellularLocation>
        <location evidence="1">Mitochondrion</location>
    </subcellularLocation>
</comment>
<organism evidence="8 9">
    <name type="scientific">Bimuria novae-zelandiae CBS 107.79</name>
    <dbReference type="NCBI Taxonomy" id="1447943"/>
    <lineage>
        <taxon>Eukaryota</taxon>
        <taxon>Fungi</taxon>
        <taxon>Dikarya</taxon>
        <taxon>Ascomycota</taxon>
        <taxon>Pezizomycotina</taxon>
        <taxon>Dothideomycetes</taxon>
        <taxon>Pleosporomycetidae</taxon>
        <taxon>Pleosporales</taxon>
        <taxon>Massarineae</taxon>
        <taxon>Didymosphaeriaceae</taxon>
        <taxon>Bimuria</taxon>
    </lineage>
</organism>
<proteinExistence type="predicted"/>
<evidence type="ECO:0000256" key="2">
    <source>
        <dbReference type="ARBA" id="ARBA00004240"/>
    </source>
</evidence>
<dbReference type="InterPro" id="IPR052374">
    <property type="entry name" value="SERAC1"/>
</dbReference>
<reference evidence="8" key="1">
    <citation type="journal article" date="2020" name="Stud. Mycol.">
        <title>101 Dothideomycetes genomes: a test case for predicting lifestyles and emergence of pathogens.</title>
        <authorList>
            <person name="Haridas S."/>
            <person name="Albert R."/>
            <person name="Binder M."/>
            <person name="Bloem J."/>
            <person name="Labutti K."/>
            <person name="Salamov A."/>
            <person name="Andreopoulos B."/>
            <person name="Baker S."/>
            <person name="Barry K."/>
            <person name="Bills G."/>
            <person name="Bluhm B."/>
            <person name="Cannon C."/>
            <person name="Castanera R."/>
            <person name="Culley D."/>
            <person name="Daum C."/>
            <person name="Ezra D."/>
            <person name="Gonzalez J."/>
            <person name="Henrissat B."/>
            <person name="Kuo A."/>
            <person name="Liang C."/>
            <person name="Lipzen A."/>
            <person name="Lutzoni F."/>
            <person name="Magnuson J."/>
            <person name="Mondo S."/>
            <person name="Nolan M."/>
            <person name="Ohm R."/>
            <person name="Pangilinan J."/>
            <person name="Park H.-J."/>
            <person name="Ramirez L."/>
            <person name="Alfaro M."/>
            <person name="Sun H."/>
            <person name="Tritt A."/>
            <person name="Yoshinaga Y."/>
            <person name="Zwiers L.-H."/>
            <person name="Turgeon B."/>
            <person name="Goodwin S."/>
            <person name="Spatafora J."/>
            <person name="Crous P."/>
            <person name="Grigoriev I."/>
        </authorList>
    </citation>
    <scope>NUCLEOTIDE SEQUENCE</scope>
    <source>
        <strain evidence="8">CBS 107.79</strain>
    </source>
</reference>
<evidence type="ECO:0000256" key="5">
    <source>
        <dbReference type="ARBA" id="ARBA00023128"/>
    </source>
</evidence>
<accession>A0A6A5VA19</accession>
<dbReference type="InterPro" id="IPR029058">
    <property type="entry name" value="AB_hydrolase_fold"/>
</dbReference>
<keyword evidence="6" id="KW-0472">Membrane</keyword>
<dbReference type="SUPFAM" id="SSF53474">
    <property type="entry name" value="alpha/beta-Hydrolases"/>
    <property type="match status" value="1"/>
</dbReference>
<keyword evidence="4" id="KW-0256">Endoplasmic reticulum</keyword>
<dbReference type="GO" id="GO:0005783">
    <property type="term" value="C:endoplasmic reticulum"/>
    <property type="evidence" value="ECO:0007669"/>
    <property type="project" value="UniProtKB-SubCell"/>
</dbReference>
<evidence type="ECO:0000313" key="8">
    <source>
        <dbReference type="EMBL" id="KAF1970127.1"/>
    </source>
</evidence>
<dbReference type="GO" id="GO:0016020">
    <property type="term" value="C:membrane"/>
    <property type="evidence" value="ECO:0007669"/>
    <property type="project" value="UniProtKB-SubCell"/>
</dbReference>
<gene>
    <name evidence="8" type="ORF">BU23DRAFT_475060</name>
</gene>
<feature type="domain" description="AB hydrolase-1" evidence="7">
    <location>
        <begin position="1"/>
        <end position="161"/>
    </location>
</feature>
<evidence type="ECO:0000256" key="1">
    <source>
        <dbReference type="ARBA" id="ARBA00004173"/>
    </source>
</evidence>
<dbReference type="PANTHER" id="PTHR48182:SF2">
    <property type="entry name" value="PROTEIN SERAC1"/>
    <property type="match status" value="1"/>
</dbReference>
<evidence type="ECO:0000256" key="3">
    <source>
        <dbReference type="ARBA" id="ARBA00004370"/>
    </source>
</evidence>
<dbReference type="PANTHER" id="PTHR48182">
    <property type="entry name" value="PROTEIN SERAC1"/>
    <property type="match status" value="1"/>
</dbReference>
<feature type="non-terminal residue" evidence="8">
    <location>
        <position position="1"/>
    </location>
</feature>
<name>A0A6A5VA19_9PLEO</name>
<dbReference type="GO" id="GO:0005739">
    <property type="term" value="C:mitochondrion"/>
    <property type="evidence" value="ECO:0007669"/>
    <property type="project" value="UniProtKB-SubCell"/>
</dbReference>